<dbReference type="EMBL" id="BSYA01000046">
    <property type="protein sequence ID" value="GMG28573.1"/>
    <property type="molecule type" value="Genomic_DNA"/>
</dbReference>
<dbReference type="AlphaFoldDB" id="A0AAN5BR75"/>
<evidence type="ECO:0000313" key="2">
    <source>
        <dbReference type="Proteomes" id="UP001165205"/>
    </source>
</evidence>
<gene>
    <name evidence="1" type="ORF">Aory04_000497600</name>
</gene>
<comment type="caution">
    <text evidence="1">The sequence shown here is derived from an EMBL/GenBank/DDBJ whole genome shotgun (WGS) entry which is preliminary data.</text>
</comment>
<sequence length="164" mass="17554">MSTAMQTEEATREVTLHCRLVIPDICFVDDQVHDVFSCGPLGGLLGDISAETSWVIVQAGAVLGDQAWDLETWEEGAEVHCEAFVGERNCMLIGSCGLGIGGKAYFLKGPDLTQPPPFEGWRKIPGAASVALWGTNAPSPDMLYSEPSKMGELTGSSAYLFQAQ</sequence>
<organism evidence="1 2">
    <name type="scientific">Aspergillus oryzae</name>
    <name type="common">Yellow koji mold</name>
    <dbReference type="NCBI Taxonomy" id="5062"/>
    <lineage>
        <taxon>Eukaryota</taxon>
        <taxon>Fungi</taxon>
        <taxon>Dikarya</taxon>
        <taxon>Ascomycota</taxon>
        <taxon>Pezizomycotina</taxon>
        <taxon>Eurotiomycetes</taxon>
        <taxon>Eurotiomycetidae</taxon>
        <taxon>Eurotiales</taxon>
        <taxon>Aspergillaceae</taxon>
        <taxon>Aspergillus</taxon>
        <taxon>Aspergillus subgen. Circumdati</taxon>
    </lineage>
</organism>
<reference evidence="1" key="1">
    <citation type="submission" date="2023-04" db="EMBL/GenBank/DDBJ databases">
        <title>Aspergillus oryzae NBRC 4228.</title>
        <authorList>
            <person name="Ichikawa N."/>
            <person name="Sato H."/>
            <person name="Tonouchi N."/>
        </authorList>
    </citation>
    <scope>NUCLEOTIDE SEQUENCE</scope>
    <source>
        <strain evidence="1">NBRC 4228</strain>
    </source>
</reference>
<accession>A0AAN5BR75</accession>
<evidence type="ECO:0000313" key="1">
    <source>
        <dbReference type="EMBL" id="GMG28573.1"/>
    </source>
</evidence>
<name>A0AAN5BR75_ASPOZ</name>
<protein>
    <submittedName>
        <fullName evidence="1">Unnamed protein product</fullName>
    </submittedName>
</protein>
<dbReference type="Proteomes" id="UP001165205">
    <property type="component" value="Unassembled WGS sequence"/>
</dbReference>
<proteinExistence type="predicted"/>